<keyword evidence="2" id="KW-0812">Transmembrane</keyword>
<evidence type="ECO:0000313" key="3">
    <source>
        <dbReference type="EMBL" id="ADI39252.1"/>
    </source>
</evidence>
<accession>D6YT57</accession>
<dbReference type="HOGENOM" id="CLU_043539_0_0_0"/>
<dbReference type="Proteomes" id="UP000001505">
    <property type="component" value="Chromosome"/>
</dbReference>
<feature type="transmembrane region" description="Helical" evidence="2">
    <location>
        <begin position="12"/>
        <end position="29"/>
    </location>
</feature>
<evidence type="ECO:0000313" key="4">
    <source>
        <dbReference type="Proteomes" id="UP000001505"/>
    </source>
</evidence>
<dbReference type="RefSeq" id="WP_013182945.1">
    <property type="nucleotide sequence ID" value="NC_014225.1"/>
</dbReference>
<evidence type="ECO:0000256" key="1">
    <source>
        <dbReference type="SAM" id="MobiDB-lite"/>
    </source>
</evidence>
<keyword evidence="2" id="KW-0472">Membrane</keyword>
<dbReference type="OrthoDB" id="18797at2"/>
<gene>
    <name evidence="3" type="ordered locus">wcw_1915</name>
</gene>
<reference evidence="3 4" key="1">
    <citation type="journal article" date="2010" name="PLoS ONE">
        <title>The Waddlia genome: a window into chlamydial biology.</title>
        <authorList>
            <person name="Bertelli C."/>
            <person name="Collyn F."/>
            <person name="Croxatto A."/>
            <person name="Ruckert C."/>
            <person name="Polkinghorne A."/>
            <person name="Kebbi-Beghdadi C."/>
            <person name="Goesmann A."/>
            <person name="Vaughan L."/>
            <person name="Greub G."/>
        </authorList>
    </citation>
    <scope>NUCLEOTIDE SEQUENCE [LARGE SCALE GENOMIC DNA]</scope>
    <source>
        <strain evidence="4">ATCC VR-1470 / WSU 86-1044</strain>
    </source>
</reference>
<dbReference type="AlphaFoldDB" id="D6YT57"/>
<dbReference type="KEGG" id="wch:wcw_1915"/>
<dbReference type="STRING" id="716544.wcw_1915"/>
<dbReference type="eggNOG" id="ENOG502ZAEV">
    <property type="taxonomic scope" value="Bacteria"/>
</dbReference>
<dbReference type="EMBL" id="CP001928">
    <property type="protein sequence ID" value="ADI39252.1"/>
    <property type="molecule type" value="Genomic_DNA"/>
</dbReference>
<keyword evidence="2" id="KW-1133">Transmembrane helix</keyword>
<protein>
    <submittedName>
        <fullName evidence="3">Putative membrane protein</fullName>
    </submittedName>
</protein>
<evidence type="ECO:0000256" key="2">
    <source>
        <dbReference type="SAM" id="Phobius"/>
    </source>
</evidence>
<name>D6YT57_WADCW</name>
<feature type="compositionally biased region" description="Acidic residues" evidence="1">
    <location>
        <begin position="434"/>
        <end position="453"/>
    </location>
</feature>
<sequence>MTKNWMIWINRALLGLIMIFTFLAFFYLWKRPSQIPIPKLSEKKMILPEGAFAKTEEEYDRIGPPLLQLKFFPMTLQLPDLRNVIVYYGRNERPDANEGESLLHFSITGSKDSESIPPGEPLYLVYDKDQPRIKYVFSPNNKETSLWIEAVPLDKEASVSVSMRNEYGQVIRKPEQFAQFNLKEKQMARYGASRWEIGKWKVDGTLLARQRARWYGKDLFLERHGGEEYRDKLNKQRIDFGEKDELYSIYLGEGDGAAWIGGKWKQVSAGEDTQKYPLLVLSKVEDRLLKFDLWDVGGKGKVSLNVIKSTETAAPRNLEKEFKFVGARTRSQLMFEVKGERILISPKDWYLFTEGKWVKLSTPEQIDAYVDRRVTGPLFVIDEIFRDDGRQLLVGLIYNTARTDVKLVEIPLQQGATPVVKDSPKPLPRKNVEEAEEEKTDEEGEVEEVIPEGQEEYIEKIRERYKGKIPEEHIERIKTLRGSFDRKNGQ</sequence>
<keyword evidence="4" id="KW-1185">Reference proteome</keyword>
<proteinExistence type="predicted"/>
<feature type="region of interest" description="Disordered" evidence="1">
    <location>
        <begin position="418"/>
        <end position="453"/>
    </location>
</feature>
<organism evidence="3 4">
    <name type="scientific">Waddlia chondrophila (strain ATCC VR-1470 / WSU 86-1044)</name>
    <dbReference type="NCBI Taxonomy" id="716544"/>
    <lineage>
        <taxon>Bacteria</taxon>
        <taxon>Pseudomonadati</taxon>
        <taxon>Chlamydiota</taxon>
        <taxon>Chlamydiia</taxon>
        <taxon>Parachlamydiales</taxon>
        <taxon>Waddliaceae</taxon>
        <taxon>Waddlia</taxon>
    </lineage>
</organism>